<proteinExistence type="predicted"/>
<accession>A0A6C0D9L9</accession>
<sequence>MDDVPSPVRRIIWCWKIEFDRLDALERLFHFTMQPATQQMWQYICEDIRTNTPTYVFDILTCSGTHIAWPMCLYDCDPHKVQTGYRIPISHIVTWRRRAKTIPFAVAK</sequence>
<evidence type="ECO:0000313" key="1">
    <source>
        <dbReference type="EMBL" id="QHT13716.1"/>
    </source>
</evidence>
<organism evidence="1">
    <name type="scientific">viral metagenome</name>
    <dbReference type="NCBI Taxonomy" id="1070528"/>
    <lineage>
        <taxon>unclassified sequences</taxon>
        <taxon>metagenomes</taxon>
        <taxon>organismal metagenomes</taxon>
    </lineage>
</organism>
<reference evidence="1" key="1">
    <citation type="journal article" date="2020" name="Nature">
        <title>Giant virus diversity and host interactions through global metagenomics.</title>
        <authorList>
            <person name="Schulz F."/>
            <person name="Roux S."/>
            <person name="Paez-Espino D."/>
            <person name="Jungbluth S."/>
            <person name="Walsh D.A."/>
            <person name="Denef V.J."/>
            <person name="McMahon K.D."/>
            <person name="Konstantinidis K.T."/>
            <person name="Eloe-Fadrosh E.A."/>
            <person name="Kyrpides N.C."/>
            <person name="Woyke T."/>
        </authorList>
    </citation>
    <scope>NUCLEOTIDE SEQUENCE</scope>
    <source>
        <strain evidence="1">GVMAG-M-3300023174-132</strain>
    </source>
</reference>
<protein>
    <submittedName>
        <fullName evidence="1">Uncharacterized protein</fullName>
    </submittedName>
</protein>
<dbReference type="EMBL" id="MN739576">
    <property type="protein sequence ID" value="QHT13716.1"/>
    <property type="molecule type" value="Genomic_DNA"/>
</dbReference>
<dbReference type="AlphaFoldDB" id="A0A6C0D9L9"/>
<name>A0A6C0D9L9_9ZZZZ</name>